<gene>
    <name evidence="1" type="ORF">LKD20_06915</name>
</gene>
<reference evidence="1 2" key="1">
    <citation type="submission" date="2021-10" db="EMBL/GenBank/DDBJ databases">
        <title>Anaerobic single-cell dispensing facilitates the cultivation of human gut bacteria.</title>
        <authorList>
            <person name="Afrizal A."/>
        </authorList>
    </citation>
    <scope>NUCLEOTIDE SEQUENCE [LARGE SCALE GENOMIC DNA]</scope>
    <source>
        <strain evidence="1 2">CLA-AA-H247</strain>
    </source>
</reference>
<evidence type="ECO:0000313" key="2">
    <source>
        <dbReference type="Proteomes" id="UP001198241"/>
    </source>
</evidence>
<keyword evidence="2" id="KW-1185">Reference proteome</keyword>
<dbReference type="PANTHER" id="PTHR40266">
    <property type="entry name" value="TOXIN HIGB-1"/>
    <property type="match status" value="1"/>
</dbReference>
<protein>
    <submittedName>
        <fullName evidence="1">Type II toxin-antitoxin system RelE/ParE family toxin</fullName>
    </submittedName>
</protein>
<dbReference type="Proteomes" id="UP001198241">
    <property type="component" value="Unassembled WGS sequence"/>
</dbReference>
<dbReference type="EMBL" id="JAJEQD010000012">
    <property type="protein sequence ID" value="MCC2156872.1"/>
    <property type="molecule type" value="Genomic_DNA"/>
</dbReference>
<sequence length="94" mass="11302">MIIGFKDKETEKVYHQSFSKRFSPFIQRLALRKLILLDNAESIQDLRWPPGNRLELLQGNRFGQYSLRINSQYRLCFKVKDTNSFYDVEIIDYH</sequence>
<dbReference type="InterPro" id="IPR035093">
    <property type="entry name" value="RelE/ParE_toxin_dom_sf"/>
</dbReference>
<dbReference type="Gene3D" id="3.30.2310.20">
    <property type="entry name" value="RelE-like"/>
    <property type="match status" value="1"/>
</dbReference>
<evidence type="ECO:0000313" key="1">
    <source>
        <dbReference type="EMBL" id="MCC2156872.1"/>
    </source>
</evidence>
<comment type="caution">
    <text evidence="1">The sequence shown here is derived from an EMBL/GenBank/DDBJ whole genome shotgun (WGS) entry which is preliminary data.</text>
</comment>
<dbReference type="SUPFAM" id="SSF143011">
    <property type="entry name" value="RelE-like"/>
    <property type="match status" value="1"/>
</dbReference>
<organism evidence="1 2">
    <name type="scientific">Veillonella fallax</name>
    <dbReference type="NCBI Taxonomy" id="2881272"/>
    <lineage>
        <taxon>Bacteria</taxon>
        <taxon>Bacillati</taxon>
        <taxon>Bacillota</taxon>
        <taxon>Negativicutes</taxon>
        <taxon>Veillonellales</taxon>
        <taxon>Veillonellaceae</taxon>
        <taxon>Veillonella</taxon>
    </lineage>
</organism>
<accession>A0ABS8F354</accession>
<dbReference type="InterPro" id="IPR007711">
    <property type="entry name" value="HigB-1"/>
</dbReference>
<name>A0ABS8F354_9FIRM</name>
<dbReference type="PANTHER" id="PTHR40266:SF2">
    <property type="entry name" value="TOXIN HIGB-1"/>
    <property type="match status" value="1"/>
</dbReference>
<proteinExistence type="predicted"/>
<dbReference type="RefSeq" id="WP_227721273.1">
    <property type="nucleotide sequence ID" value="NZ_JAJEQD010000012.1"/>
</dbReference>
<dbReference type="Pfam" id="PF05015">
    <property type="entry name" value="HigB-like_toxin"/>
    <property type="match status" value="1"/>
</dbReference>